<protein>
    <submittedName>
        <fullName evidence="2">MarR family transcriptional regulator</fullName>
    </submittedName>
</protein>
<dbReference type="SMART" id="SM00347">
    <property type="entry name" value="HTH_MARR"/>
    <property type="match status" value="1"/>
</dbReference>
<dbReference type="InterPro" id="IPR036390">
    <property type="entry name" value="WH_DNA-bd_sf"/>
</dbReference>
<evidence type="ECO:0000313" key="2">
    <source>
        <dbReference type="EMBL" id="OLP61835.1"/>
    </source>
</evidence>
<dbReference type="Pfam" id="PF12802">
    <property type="entry name" value="MarR_2"/>
    <property type="match status" value="1"/>
</dbReference>
<dbReference type="GO" id="GO:0006950">
    <property type="term" value="P:response to stress"/>
    <property type="evidence" value="ECO:0007669"/>
    <property type="project" value="TreeGrafter"/>
</dbReference>
<feature type="domain" description="HTH marR-type" evidence="1">
    <location>
        <begin position="6"/>
        <end position="143"/>
    </location>
</feature>
<dbReference type="InterPro" id="IPR036388">
    <property type="entry name" value="WH-like_DNA-bd_sf"/>
</dbReference>
<dbReference type="InterPro" id="IPR000835">
    <property type="entry name" value="HTH_MarR-typ"/>
</dbReference>
<dbReference type="RefSeq" id="WP_075626136.1">
    <property type="nucleotide sequence ID" value="NZ_FOAM01000012.1"/>
</dbReference>
<gene>
    <name evidence="2" type="ORF">BJF93_19290</name>
</gene>
<organism evidence="2 3">
    <name type="scientific">Xaviernesmea oryzae</name>
    <dbReference type="NCBI Taxonomy" id="464029"/>
    <lineage>
        <taxon>Bacteria</taxon>
        <taxon>Pseudomonadati</taxon>
        <taxon>Pseudomonadota</taxon>
        <taxon>Alphaproteobacteria</taxon>
        <taxon>Hyphomicrobiales</taxon>
        <taxon>Rhizobiaceae</taxon>
        <taxon>Rhizobium/Agrobacterium group</taxon>
        <taxon>Xaviernesmea</taxon>
    </lineage>
</organism>
<evidence type="ECO:0000313" key="3">
    <source>
        <dbReference type="Proteomes" id="UP000186364"/>
    </source>
</evidence>
<dbReference type="PROSITE" id="PS50995">
    <property type="entry name" value="HTH_MARR_2"/>
    <property type="match status" value="1"/>
</dbReference>
<dbReference type="SUPFAM" id="SSF46785">
    <property type="entry name" value="Winged helix' DNA-binding domain"/>
    <property type="match status" value="1"/>
</dbReference>
<dbReference type="PANTHER" id="PTHR33164:SF43">
    <property type="entry name" value="HTH-TYPE TRANSCRIPTIONAL REPRESSOR YETL"/>
    <property type="match status" value="1"/>
</dbReference>
<dbReference type="EMBL" id="MKIP01000030">
    <property type="protein sequence ID" value="OLP61835.1"/>
    <property type="molecule type" value="Genomic_DNA"/>
</dbReference>
<comment type="caution">
    <text evidence="2">The sequence shown here is derived from an EMBL/GenBank/DDBJ whole genome shotgun (WGS) entry which is preliminary data.</text>
</comment>
<reference evidence="2 3" key="1">
    <citation type="submission" date="2016-09" db="EMBL/GenBank/DDBJ databases">
        <title>Rhizobium sp. nov., a novel species isolated from the rice rhizosphere.</title>
        <authorList>
            <person name="Zhao J."/>
            <person name="Zhang X."/>
        </authorList>
    </citation>
    <scope>NUCLEOTIDE SEQUENCE [LARGE SCALE GENOMIC DNA]</scope>
    <source>
        <strain evidence="2 3">1.7048</strain>
    </source>
</reference>
<evidence type="ECO:0000259" key="1">
    <source>
        <dbReference type="PROSITE" id="PS50995"/>
    </source>
</evidence>
<sequence>MKRDPDFPLVRNLVITLFATNGHLIDMGNRLVRPAGLTTAWWQVMGALGYAPAPLTVAQIARNMGLTRQGVQRVVDLLAARGYVALEPNPHHQRARLVALTAHGRAALEAAEGAAAAVDQRIIERIGTERLATALAVLGEMRDLILEELAQSATPSNDPTLSIENEE</sequence>
<dbReference type="PANTHER" id="PTHR33164">
    <property type="entry name" value="TRANSCRIPTIONAL REGULATOR, MARR FAMILY"/>
    <property type="match status" value="1"/>
</dbReference>
<dbReference type="Proteomes" id="UP000186364">
    <property type="component" value="Unassembled WGS sequence"/>
</dbReference>
<accession>A0A1Q9B1E9</accession>
<name>A0A1Q9B1E9_9HYPH</name>
<dbReference type="Gene3D" id="1.10.10.10">
    <property type="entry name" value="Winged helix-like DNA-binding domain superfamily/Winged helix DNA-binding domain"/>
    <property type="match status" value="1"/>
</dbReference>
<dbReference type="GO" id="GO:0003700">
    <property type="term" value="F:DNA-binding transcription factor activity"/>
    <property type="evidence" value="ECO:0007669"/>
    <property type="project" value="InterPro"/>
</dbReference>
<keyword evidence="3" id="KW-1185">Reference proteome</keyword>
<dbReference type="InterPro" id="IPR039422">
    <property type="entry name" value="MarR/SlyA-like"/>
</dbReference>
<dbReference type="AlphaFoldDB" id="A0A1Q9B1E9"/>
<proteinExistence type="predicted"/>
<dbReference type="OrthoDB" id="5511415at2"/>